<organism evidence="1 2">
    <name type="scientific">Taxus chinensis</name>
    <name type="common">Chinese yew</name>
    <name type="synonym">Taxus wallichiana var. chinensis</name>
    <dbReference type="NCBI Taxonomy" id="29808"/>
    <lineage>
        <taxon>Eukaryota</taxon>
        <taxon>Viridiplantae</taxon>
        <taxon>Streptophyta</taxon>
        <taxon>Embryophyta</taxon>
        <taxon>Tracheophyta</taxon>
        <taxon>Spermatophyta</taxon>
        <taxon>Pinopsida</taxon>
        <taxon>Pinidae</taxon>
        <taxon>Conifers II</taxon>
        <taxon>Cupressales</taxon>
        <taxon>Taxaceae</taxon>
        <taxon>Taxus</taxon>
    </lineage>
</organism>
<dbReference type="EMBL" id="JAHRHJ020000008">
    <property type="protein sequence ID" value="KAH9303804.1"/>
    <property type="molecule type" value="Genomic_DNA"/>
</dbReference>
<keyword evidence="2" id="KW-1185">Reference proteome</keyword>
<gene>
    <name evidence="1" type="ORF">KI387_008208</name>
</gene>
<dbReference type="Proteomes" id="UP000824469">
    <property type="component" value="Unassembled WGS sequence"/>
</dbReference>
<evidence type="ECO:0000313" key="2">
    <source>
        <dbReference type="Proteomes" id="UP000824469"/>
    </source>
</evidence>
<reference evidence="1 2" key="1">
    <citation type="journal article" date="2021" name="Nat. Plants">
        <title>The Taxus genome provides insights into paclitaxel biosynthesis.</title>
        <authorList>
            <person name="Xiong X."/>
            <person name="Gou J."/>
            <person name="Liao Q."/>
            <person name="Li Y."/>
            <person name="Zhou Q."/>
            <person name="Bi G."/>
            <person name="Li C."/>
            <person name="Du R."/>
            <person name="Wang X."/>
            <person name="Sun T."/>
            <person name="Guo L."/>
            <person name="Liang H."/>
            <person name="Lu P."/>
            <person name="Wu Y."/>
            <person name="Zhang Z."/>
            <person name="Ro D.K."/>
            <person name="Shang Y."/>
            <person name="Huang S."/>
            <person name="Yan J."/>
        </authorList>
    </citation>
    <scope>NUCLEOTIDE SEQUENCE [LARGE SCALE GENOMIC DNA]</scope>
    <source>
        <strain evidence="1">Ta-2019</strain>
    </source>
</reference>
<sequence length="77" mass="8599">MTRMRGVLKDVVEGGVDIVVDMEDEAEVEEEESSLVEHVIHVDLLTTTGVNFLKILHVLSMKRAIAIKSAQTYMSIK</sequence>
<dbReference type="AlphaFoldDB" id="A0AA38FF06"/>
<evidence type="ECO:0000313" key="1">
    <source>
        <dbReference type="EMBL" id="KAH9303804.1"/>
    </source>
</evidence>
<proteinExistence type="predicted"/>
<feature type="non-terminal residue" evidence="1">
    <location>
        <position position="77"/>
    </location>
</feature>
<accession>A0AA38FF06</accession>
<name>A0AA38FF06_TAXCH</name>
<protein>
    <submittedName>
        <fullName evidence="1">Uncharacterized protein</fullName>
    </submittedName>
</protein>
<comment type="caution">
    <text evidence="1">The sequence shown here is derived from an EMBL/GenBank/DDBJ whole genome shotgun (WGS) entry which is preliminary data.</text>
</comment>